<reference evidence="4" key="2">
    <citation type="submission" date="2025-08" db="UniProtKB">
        <authorList>
            <consortium name="RefSeq"/>
        </authorList>
    </citation>
    <scope>IDENTIFICATION</scope>
</reference>
<dbReference type="Proteomes" id="UP000085678">
    <property type="component" value="Unplaced"/>
</dbReference>
<feature type="chain" id="PRO_5015189946" evidence="2">
    <location>
        <begin position="24"/>
        <end position="619"/>
    </location>
</feature>
<organism evidence="3 4">
    <name type="scientific">Lingula anatina</name>
    <name type="common">Brachiopod</name>
    <name type="synonym">Lingula unguis</name>
    <dbReference type="NCBI Taxonomy" id="7574"/>
    <lineage>
        <taxon>Eukaryota</taxon>
        <taxon>Metazoa</taxon>
        <taxon>Spiralia</taxon>
        <taxon>Lophotrochozoa</taxon>
        <taxon>Brachiopoda</taxon>
        <taxon>Linguliformea</taxon>
        <taxon>Lingulata</taxon>
        <taxon>Lingulida</taxon>
        <taxon>Linguloidea</taxon>
        <taxon>Lingulidae</taxon>
        <taxon>Lingula</taxon>
    </lineage>
</organism>
<sequence>MSTNIPGFLSKCVLLVLLCLVSGSSQNFHEYCIVGAGPGGLQLGYFLQTSNRDYVIFERNNVSGSFFTKYPRHDMVISLNKRNTGRSNKEYNLRHDWNSLISHDESLQVRHYSKVMFPHREVLVKYLGDYQRKLGINVQYNVDVHNIRKRSDTGLFSMEDQRGNAYSCKNVIIATGLQKEHVPQFRGVEYTIGYNDVSINPDDFEGKSVLIIGRGNSAFEVADRIYGATNVIHMIARSRVRLSWATHYVGDLRAVNNGLLDTYQLKSLDAVLEAPIEEAALVKTKQGKIKLVFSAGDMDENLFDNFAMRDDYDVVIRCTGWKFDDEVFHNSTKPERGQGRRKKFPKTLPTYESTNIPGLFFAGTNSHSVDFRKSAGGFIHGFRYTARTLYNYLEHRNHGVEWPSIKAPITELLDRILKRINEASGIYQMFQVLGDVILLKNNGREFEYLEEFPIMSLPKFHEITGKTAEKIIVVVLEYGANFSGPGNDVFRLNRATGEPSDAHQSNFLHPVFYYYETLPTEKDMKKKGSKTLPKPVHLHHIVEDFLTTWDAPLSHILPLRQFLERCIGTDMRKYFASSCFTLAMTHQTLPLMCQEKYMQGQGLVGTEALLLRARIASLL</sequence>
<evidence type="ECO:0000256" key="2">
    <source>
        <dbReference type="SAM" id="SignalP"/>
    </source>
</evidence>
<evidence type="ECO:0000256" key="1">
    <source>
        <dbReference type="ARBA" id="ARBA00023002"/>
    </source>
</evidence>
<name>A0A1S3HR41_LINAN</name>
<dbReference type="Pfam" id="PF13738">
    <property type="entry name" value="Pyr_redox_3"/>
    <property type="match status" value="1"/>
</dbReference>
<dbReference type="InParanoid" id="A0A1S3HR41"/>
<protein>
    <submittedName>
        <fullName evidence="4">FAD-dependent oxidoreductase domain-containing protein 2</fullName>
    </submittedName>
</protein>
<reference evidence="4" key="1">
    <citation type="journal article" date="2015" name="Nat. Commun.">
        <title>The Lingula genome provides insights into brachiopod evolution and the origin of phosphate biomineralization.</title>
        <authorList>
            <person name="Luo Y.J."/>
            <person name="Takeuchi T."/>
            <person name="Koyanagi R."/>
            <person name="Yamada L."/>
            <person name="Kanda M."/>
            <person name="Khalturina M."/>
            <person name="Fujie M."/>
            <person name="Yamasaki S.I."/>
            <person name="Endo K."/>
            <person name="Satoh N."/>
        </authorList>
    </citation>
    <scope>NUCLEOTIDE SEQUENCE</scope>
</reference>
<dbReference type="InterPro" id="IPR050982">
    <property type="entry name" value="Auxin_biosynth/cation_transpt"/>
</dbReference>
<dbReference type="FunFam" id="3.50.50.60:FF:000300">
    <property type="entry name" value="FAD-dependent oxidoreductase domain-containing 2"/>
    <property type="match status" value="1"/>
</dbReference>
<dbReference type="InterPro" id="IPR036188">
    <property type="entry name" value="FAD/NAD-bd_sf"/>
</dbReference>
<evidence type="ECO:0000313" key="4">
    <source>
        <dbReference type="RefSeq" id="XP_013388503.2"/>
    </source>
</evidence>
<dbReference type="RefSeq" id="XP_013388503.2">
    <property type="nucleotide sequence ID" value="XM_013533049.2"/>
</dbReference>
<gene>
    <name evidence="4" type="primary">LOC106157418</name>
</gene>
<dbReference type="GO" id="GO:0036503">
    <property type="term" value="P:ERAD pathway"/>
    <property type="evidence" value="ECO:0007669"/>
    <property type="project" value="TreeGrafter"/>
</dbReference>
<evidence type="ECO:0000313" key="3">
    <source>
        <dbReference type="Proteomes" id="UP000085678"/>
    </source>
</evidence>
<dbReference type="PANTHER" id="PTHR43539">
    <property type="entry name" value="FLAVIN-BINDING MONOOXYGENASE-LIKE PROTEIN (AFU_ORTHOLOGUE AFUA_4G09220)"/>
    <property type="match status" value="1"/>
</dbReference>
<accession>A0A1S3HR41</accession>
<dbReference type="GeneID" id="106157418"/>
<dbReference type="Gene3D" id="3.50.50.60">
    <property type="entry name" value="FAD/NAD(P)-binding domain"/>
    <property type="match status" value="2"/>
</dbReference>
<dbReference type="PRINTS" id="PR00368">
    <property type="entry name" value="FADPNR"/>
</dbReference>
<proteinExistence type="predicted"/>
<keyword evidence="1" id="KW-0560">Oxidoreductase</keyword>
<dbReference type="KEGG" id="lak:106157418"/>
<dbReference type="GO" id="GO:0050660">
    <property type="term" value="F:flavin adenine dinucleotide binding"/>
    <property type="evidence" value="ECO:0007669"/>
    <property type="project" value="TreeGrafter"/>
</dbReference>
<dbReference type="GO" id="GO:0004497">
    <property type="term" value="F:monooxygenase activity"/>
    <property type="evidence" value="ECO:0007669"/>
    <property type="project" value="TreeGrafter"/>
</dbReference>
<dbReference type="SUPFAM" id="SSF51905">
    <property type="entry name" value="FAD/NAD(P)-binding domain"/>
    <property type="match status" value="1"/>
</dbReference>
<dbReference type="PANTHER" id="PTHR43539:SF23">
    <property type="entry name" value="FAD-DEPENDENT OXIDOREDUCTASE DOMAIN-CONTAINING PROTEIN 2"/>
    <property type="match status" value="1"/>
</dbReference>
<dbReference type="GO" id="GO:0005788">
    <property type="term" value="C:endoplasmic reticulum lumen"/>
    <property type="evidence" value="ECO:0007669"/>
    <property type="project" value="TreeGrafter"/>
</dbReference>
<keyword evidence="2" id="KW-0732">Signal</keyword>
<keyword evidence="3" id="KW-1185">Reference proteome</keyword>
<dbReference type="AlphaFoldDB" id="A0A1S3HR41"/>
<dbReference type="OrthoDB" id="66881at2759"/>
<feature type="signal peptide" evidence="2">
    <location>
        <begin position="1"/>
        <end position="23"/>
    </location>
</feature>